<reference evidence="1" key="1">
    <citation type="submission" date="2021-01" db="UniProtKB">
        <authorList>
            <consortium name="EnsemblMetazoa"/>
        </authorList>
    </citation>
    <scope>IDENTIFICATION</scope>
</reference>
<dbReference type="InParanoid" id="A0A7M7Q003"/>
<dbReference type="EnsemblMetazoa" id="XM_031923794">
    <property type="protein sequence ID" value="XP_031779654"/>
    <property type="gene ID" value="LOC100678453"/>
</dbReference>
<evidence type="ECO:0000313" key="2">
    <source>
        <dbReference type="Proteomes" id="UP000002358"/>
    </source>
</evidence>
<dbReference type="KEGG" id="nvi:100678453"/>
<dbReference type="RefSeq" id="XP_031779654.1">
    <property type="nucleotide sequence ID" value="XM_031923794.2"/>
</dbReference>
<protein>
    <submittedName>
        <fullName evidence="1">Uncharacterized protein</fullName>
    </submittedName>
</protein>
<dbReference type="GeneID" id="100678453"/>
<dbReference type="EnsemblMetazoa" id="XM_032601224">
    <property type="protein sequence ID" value="XP_032457115"/>
    <property type="gene ID" value="LOC100678453"/>
</dbReference>
<dbReference type="RefSeq" id="XP_032457115.1">
    <property type="nucleotide sequence ID" value="XM_032601224.1"/>
</dbReference>
<organism evidence="1 2">
    <name type="scientific">Nasonia vitripennis</name>
    <name type="common">Parasitic wasp</name>
    <dbReference type="NCBI Taxonomy" id="7425"/>
    <lineage>
        <taxon>Eukaryota</taxon>
        <taxon>Metazoa</taxon>
        <taxon>Ecdysozoa</taxon>
        <taxon>Arthropoda</taxon>
        <taxon>Hexapoda</taxon>
        <taxon>Insecta</taxon>
        <taxon>Pterygota</taxon>
        <taxon>Neoptera</taxon>
        <taxon>Endopterygota</taxon>
        <taxon>Hymenoptera</taxon>
        <taxon>Apocrita</taxon>
        <taxon>Proctotrupomorpha</taxon>
        <taxon>Chalcidoidea</taxon>
        <taxon>Pteromalidae</taxon>
        <taxon>Pteromalinae</taxon>
        <taxon>Nasonia</taxon>
    </lineage>
</organism>
<proteinExistence type="predicted"/>
<accession>A0A7M7Q003</accession>
<evidence type="ECO:0000313" key="1">
    <source>
        <dbReference type="EnsemblMetazoa" id="XP_031779654"/>
    </source>
</evidence>
<sequence length="138" mass="16460">MRWPPWTSRPSERRRIPCIAGKQPTWCHRPCPEIDMLCVVCHQTQSKATRVRVHPTHSGNRYFYPIMRAVGRLFSTNLWVPCHIPCIDCPNKRHGKCGICGLASDQTFQKIRWENYRRWIPSFEFVEQPYFFRDNLVQ</sequence>
<name>A0A7M7Q003_NASVI</name>
<keyword evidence="2" id="KW-1185">Reference proteome</keyword>
<dbReference type="AlphaFoldDB" id="A0A7M7Q003"/>
<dbReference type="Proteomes" id="UP000002358">
    <property type="component" value="Unassembled WGS sequence"/>
</dbReference>